<dbReference type="SMART" id="SM00320">
    <property type="entry name" value="WD40"/>
    <property type="match status" value="4"/>
</dbReference>
<dbReference type="InterPro" id="IPR015943">
    <property type="entry name" value="WD40/YVTN_repeat-like_dom_sf"/>
</dbReference>
<protein>
    <submittedName>
        <fullName evidence="7">Intraflagellar transport protein 80</fullName>
    </submittedName>
</protein>
<dbReference type="SUPFAM" id="SSF50978">
    <property type="entry name" value="WD40 repeat-like"/>
    <property type="match status" value="1"/>
</dbReference>
<keyword evidence="4" id="KW-0853">WD repeat</keyword>
<evidence type="ECO:0000256" key="3">
    <source>
        <dbReference type="ARBA" id="ARBA00023273"/>
    </source>
</evidence>
<evidence type="ECO:0000256" key="4">
    <source>
        <dbReference type="PROSITE-ProRule" id="PRU00221"/>
    </source>
</evidence>
<keyword evidence="2" id="KW-0969">Cilium</keyword>
<dbReference type="InterPro" id="IPR036322">
    <property type="entry name" value="WD40_repeat_dom_sf"/>
</dbReference>
<feature type="domain" description="IFT80 second beta-propeller" evidence="5">
    <location>
        <begin position="298"/>
        <end position="585"/>
    </location>
</feature>
<accession>A0ABR2H7Q3</accession>
<dbReference type="EMBL" id="JAPFFF010000041">
    <property type="protein sequence ID" value="KAK8841415.1"/>
    <property type="molecule type" value="Genomic_DNA"/>
</dbReference>
<dbReference type="InterPro" id="IPR056157">
    <property type="entry name" value="TPR_IFT80_172_dom"/>
</dbReference>
<dbReference type="PANTHER" id="PTHR24098:SF0">
    <property type="entry name" value="OUTER SEGMENT 5"/>
    <property type="match status" value="1"/>
</dbReference>
<feature type="repeat" description="WD" evidence="4">
    <location>
        <begin position="102"/>
        <end position="134"/>
    </location>
</feature>
<dbReference type="Pfam" id="PF00400">
    <property type="entry name" value="WD40"/>
    <property type="match status" value="2"/>
</dbReference>
<dbReference type="Gene3D" id="2.130.10.10">
    <property type="entry name" value="YVTN repeat-like/Quinoprotein amine dehydrogenase"/>
    <property type="match status" value="1"/>
</dbReference>
<dbReference type="InterPro" id="IPR001680">
    <property type="entry name" value="WD40_rpt"/>
</dbReference>
<feature type="repeat" description="WD" evidence="4">
    <location>
        <begin position="184"/>
        <end position="225"/>
    </location>
</feature>
<dbReference type="PANTHER" id="PTHR24098">
    <property type="entry name" value="OUTER SEGMENT 5"/>
    <property type="match status" value="1"/>
</dbReference>
<comment type="subcellular location">
    <subcellularLocation>
        <location evidence="1">Cell projection</location>
        <location evidence="1">Cilium</location>
    </subcellularLocation>
</comment>
<evidence type="ECO:0000313" key="8">
    <source>
        <dbReference type="Proteomes" id="UP001470230"/>
    </source>
</evidence>
<comment type="caution">
    <text evidence="7">The sequence shown here is derived from an EMBL/GenBank/DDBJ whole genome shotgun (WGS) entry which is preliminary data.</text>
</comment>
<evidence type="ECO:0000259" key="6">
    <source>
        <dbReference type="Pfam" id="PF23387"/>
    </source>
</evidence>
<gene>
    <name evidence="7" type="ORF">M9Y10_027032</name>
</gene>
<organism evidence="7 8">
    <name type="scientific">Tritrichomonas musculus</name>
    <dbReference type="NCBI Taxonomy" id="1915356"/>
    <lineage>
        <taxon>Eukaryota</taxon>
        <taxon>Metamonada</taxon>
        <taxon>Parabasalia</taxon>
        <taxon>Tritrichomonadida</taxon>
        <taxon>Tritrichomonadidae</taxon>
        <taxon>Tritrichomonas</taxon>
    </lineage>
</organism>
<evidence type="ECO:0000256" key="1">
    <source>
        <dbReference type="ARBA" id="ARBA00004138"/>
    </source>
</evidence>
<evidence type="ECO:0000259" key="5">
    <source>
        <dbReference type="Pfam" id="PF23335"/>
    </source>
</evidence>
<reference evidence="7 8" key="1">
    <citation type="submission" date="2024-04" db="EMBL/GenBank/DDBJ databases">
        <title>Tritrichomonas musculus Genome.</title>
        <authorList>
            <person name="Alves-Ferreira E."/>
            <person name="Grigg M."/>
            <person name="Lorenzi H."/>
            <person name="Galac M."/>
        </authorList>
    </citation>
    <scope>NUCLEOTIDE SEQUENCE [LARGE SCALE GENOMIC DNA]</scope>
    <source>
        <strain evidence="7 8">EAF2021</strain>
    </source>
</reference>
<keyword evidence="8" id="KW-1185">Reference proteome</keyword>
<keyword evidence="3" id="KW-0966">Cell projection</keyword>
<sequence>MKLQVLSKTDASSLQGVDGMVAAACFDEKHFFSAVDGGAIRKYPFQLDDINQTTDDSFVLKQSHITCIDSTCEVGAPNTFFIGCSDGNFHLCSTNWRVEKTVQGHNGGITSLAVNPDGTSIATAGEDGLVKIWSRNGSLRSALASCGTTVTTLHWDCTGKYIMFTHGGNVTIRSASFKQEQTQFRAHRRLIMCTDWDSASNTIITGGEDRYARIFDADGRSLAESMPFDFAVSSVSFVSNTKLCIVGTANRVYLTDNKLSILNTLSLPAGSFIVASPTMPRVFVGGNGVLALIAVTGKKIVYKDCEVVSESPRKLTIFDLKNGITENLQFSESITNFYMNFGNLIVTTPSKVQIYKCGQWTTPVIVDTKESVRVIAQSQTMFAMITISGAQIIGYDGRPISRINDSRVKWDLLSSETVAVSPSIFVAIMPDGRRHVFAFSTSTGQMITSEPLQHSSEIRCVKTNQATSQARARFGFVNSNGDLTICRFVASNPRLPPSIETSKLANFVDEFEWHSTHDLIISRSAEKLAIYCCPSAAFFTAELMPMLRIELRLLFDAAGISAFDGSHAFIIAKDGANCVVPISPFLVMIHEAVEVHRNWKSVLQICRQSQQSEQYLWAVCAACAIQAGEVEAAQEAYAALSLVDRVMFLGKVKKMKSPASRNAMIAVLQGRVNEAEDILIQGGCIFRAVKMNISLGRWDKALAIAKRTNKFVEVVAAYRTEFLKELDMEETDQNFAKIGPVSMESVKSIIQQEKQQEMSG</sequence>
<dbReference type="InterPro" id="IPR056456">
    <property type="entry name" value="Beta-prop_IFT80_2nd"/>
</dbReference>
<proteinExistence type="predicted"/>
<dbReference type="Gene3D" id="1.25.40.470">
    <property type="match status" value="1"/>
</dbReference>
<evidence type="ECO:0000313" key="7">
    <source>
        <dbReference type="EMBL" id="KAK8841415.1"/>
    </source>
</evidence>
<dbReference type="Pfam" id="PF23387">
    <property type="entry name" value="TPR_IFT80_172"/>
    <property type="match status" value="1"/>
</dbReference>
<dbReference type="PROSITE" id="PS50082">
    <property type="entry name" value="WD_REPEATS_2"/>
    <property type="match status" value="2"/>
</dbReference>
<evidence type="ECO:0000256" key="2">
    <source>
        <dbReference type="ARBA" id="ARBA00023069"/>
    </source>
</evidence>
<dbReference type="Proteomes" id="UP001470230">
    <property type="component" value="Unassembled WGS sequence"/>
</dbReference>
<dbReference type="PROSITE" id="PS50294">
    <property type="entry name" value="WD_REPEATS_REGION"/>
    <property type="match status" value="1"/>
</dbReference>
<name>A0ABR2H7Q3_9EUKA</name>
<feature type="domain" description="IFT80/172/WDR35 TPR" evidence="6">
    <location>
        <begin position="616"/>
        <end position="757"/>
    </location>
</feature>
<dbReference type="Pfam" id="PF23335">
    <property type="entry name" value="Beta-prop_IFT80_2nd"/>
    <property type="match status" value="1"/>
</dbReference>